<dbReference type="Gene3D" id="3.90.25.10">
    <property type="entry name" value="UDP-galactose 4-epimerase, domain 1"/>
    <property type="match status" value="1"/>
</dbReference>
<evidence type="ECO:0000313" key="2">
    <source>
        <dbReference type="EMBL" id="TJZ53286.1"/>
    </source>
</evidence>
<dbReference type="AlphaFoldDB" id="A0A4U0NGJ1"/>
<dbReference type="EMBL" id="SUME01000008">
    <property type="protein sequence ID" value="TJZ53286.1"/>
    <property type="molecule type" value="Genomic_DNA"/>
</dbReference>
<gene>
    <name evidence="2" type="ORF">FAZ15_18205</name>
</gene>
<dbReference type="Proteomes" id="UP000306808">
    <property type="component" value="Unassembled WGS sequence"/>
</dbReference>
<comment type="caution">
    <text evidence="2">The sequence shown here is derived from an EMBL/GenBank/DDBJ whole genome shotgun (WGS) entry which is preliminary data.</text>
</comment>
<dbReference type="InterPro" id="IPR008030">
    <property type="entry name" value="NmrA-like"/>
</dbReference>
<keyword evidence="3" id="KW-1185">Reference proteome</keyword>
<dbReference type="RefSeq" id="WP_136902742.1">
    <property type="nucleotide sequence ID" value="NZ_SUME01000008.1"/>
</dbReference>
<dbReference type="InterPro" id="IPR036291">
    <property type="entry name" value="NAD(P)-bd_dom_sf"/>
</dbReference>
<sequence length="292" mass="31082">MQITITGSLGNIGSSLTRNLVKAGHEVIVITSNENRTIEIEALGAKAAVGSVSDAHFLTEAFSGSDAVFAMTPPNLGGENVIANTTKAGKAFATAFQVAGVKRVVMLSSIGADLPNGNGPIEGLYHIEQIYKDLEGIAFTFLRAGYFYTNLYNDIPVIKGMNAIGANYPAETIVPFVHPDDIATAAAEELQRVPEGNEIRYVISDVRSAADVAEVLGTAIGKPTLPWVEFTDEQSLQGMTQAGVPAEIANLYTEMGTGIRTGKIQSDFIQYASQVTGQIKLEEFAKDFAAKF</sequence>
<protein>
    <submittedName>
        <fullName evidence="2">NAD-dependent epimerase/dehydratase family protein</fullName>
    </submittedName>
</protein>
<dbReference type="SUPFAM" id="SSF51735">
    <property type="entry name" value="NAD(P)-binding Rossmann-fold domains"/>
    <property type="match status" value="1"/>
</dbReference>
<dbReference type="InterPro" id="IPR051604">
    <property type="entry name" value="Ergot_Alk_Oxidoreductase"/>
</dbReference>
<proteinExistence type="predicted"/>
<dbReference type="Gene3D" id="3.40.50.720">
    <property type="entry name" value="NAD(P)-binding Rossmann-like Domain"/>
    <property type="match status" value="1"/>
</dbReference>
<evidence type="ECO:0000259" key="1">
    <source>
        <dbReference type="Pfam" id="PF05368"/>
    </source>
</evidence>
<accession>A0A4U0NGJ1</accession>
<name>A0A4U0NGJ1_9SPHI</name>
<organism evidence="2 3">
    <name type="scientific">Sphingobacterium olei</name>
    <dbReference type="NCBI Taxonomy" id="2571155"/>
    <lineage>
        <taxon>Bacteria</taxon>
        <taxon>Pseudomonadati</taxon>
        <taxon>Bacteroidota</taxon>
        <taxon>Sphingobacteriia</taxon>
        <taxon>Sphingobacteriales</taxon>
        <taxon>Sphingobacteriaceae</taxon>
        <taxon>Sphingobacterium</taxon>
    </lineage>
</organism>
<dbReference type="PANTHER" id="PTHR43162">
    <property type="match status" value="1"/>
</dbReference>
<feature type="domain" description="NmrA-like" evidence="1">
    <location>
        <begin position="2"/>
        <end position="257"/>
    </location>
</feature>
<evidence type="ECO:0000313" key="3">
    <source>
        <dbReference type="Proteomes" id="UP000306808"/>
    </source>
</evidence>
<dbReference type="PANTHER" id="PTHR43162:SF1">
    <property type="entry name" value="PRESTALK A DIFFERENTIATION PROTEIN A"/>
    <property type="match status" value="1"/>
</dbReference>
<dbReference type="Pfam" id="PF05368">
    <property type="entry name" value="NmrA"/>
    <property type="match status" value="1"/>
</dbReference>
<dbReference type="OrthoDB" id="2149806at2"/>
<reference evidence="2 3" key="1">
    <citation type="submission" date="2019-04" db="EMBL/GenBank/DDBJ databases">
        <title>Sphingobacterium olei sp. nov., isolated from oil-contaminated soil.</title>
        <authorList>
            <person name="Liu B."/>
        </authorList>
    </citation>
    <scope>NUCLEOTIDE SEQUENCE [LARGE SCALE GENOMIC DNA]</scope>
    <source>
        <strain evidence="2 3">HAL-9</strain>
    </source>
</reference>